<accession>A0ABX8R3U0</accession>
<dbReference type="RefSeq" id="WP_231331862.1">
    <property type="nucleotide sequence ID" value="NZ_CP059572.1"/>
</dbReference>
<evidence type="ECO:0008006" key="3">
    <source>
        <dbReference type="Google" id="ProtNLM"/>
    </source>
</evidence>
<name>A0ABX8R3U0_9ACTN</name>
<organism evidence="1 2">
    <name type="scientific">Actinomadura graeca</name>
    <dbReference type="NCBI Taxonomy" id="2750812"/>
    <lineage>
        <taxon>Bacteria</taxon>
        <taxon>Bacillati</taxon>
        <taxon>Actinomycetota</taxon>
        <taxon>Actinomycetes</taxon>
        <taxon>Streptosporangiales</taxon>
        <taxon>Thermomonosporaceae</taxon>
        <taxon>Actinomadura</taxon>
    </lineage>
</organism>
<sequence>MIVNAQVWRGLIVAAIVLGVSAGCDRAGDDDDVRTAVQNFESSVREHDGAAACRALSPKAAESLESGGKDCAAQITDLGLRPGGIAAVQVWGERAQARLSDQTVFLVRFPDGWKIAAAGCQREPEGPYDCEVQA</sequence>
<reference evidence="1" key="1">
    <citation type="submission" date="2020-07" db="EMBL/GenBank/DDBJ databases">
        <authorList>
            <person name="Tarantini F.S."/>
            <person name="Hong K.W."/>
            <person name="Chan K.G."/>
        </authorList>
    </citation>
    <scope>NUCLEOTIDE SEQUENCE</scope>
    <source>
        <strain evidence="1">32-07</strain>
    </source>
</reference>
<dbReference type="Proteomes" id="UP001049518">
    <property type="component" value="Chromosome"/>
</dbReference>
<keyword evidence="2" id="KW-1185">Reference proteome</keyword>
<proteinExistence type="predicted"/>
<evidence type="ECO:0000313" key="1">
    <source>
        <dbReference type="EMBL" id="QXJ25710.1"/>
    </source>
</evidence>
<gene>
    <name evidence="1" type="ORF">AGRA3207_007239</name>
</gene>
<protein>
    <recommendedName>
        <fullName evidence="3">Lipoprotein</fullName>
    </recommendedName>
</protein>
<evidence type="ECO:0000313" key="2">
    <source>
        <dbReference type="Proteomes" id="UP001049518"/>
    </source>
</evidence>
<dbReference type="EMBL" id="CP059572">
    <property type="protein sequence ID" value="QXJ25710.1"/>
    <property type="molecule type" value="Genomic_DNA"/>
</dbReference>